<dbReference type="EMBL" id="ACYG01000027">
    <property type="protein sequence ID" value="EEV17175.1"/>
    <property type="molecule type" value="Genomic_DNA"/>
</dbReference>
<gene>
    <name evidence="2" type="ORF">CAMGR0001_1470</name>
</gene>
<keyword evidence="1" id="KW-0812">Transmembrane</keyword>
<evidence type="ECO:0000313" key="3">
    <source>
        <dbReference type="Proteomes" id="UP000005709"/>
    </source>
</evidence>
<proteinExistence type="predicted"/>
<protein>
    <submittedName>
        <fullName evidence="2">Uncharacterized protein</fullName>
    </submittedName>
</protein>
<accession>C8PJS0</accession>
<dbReference type="RefSeq" id="WP_005872191.1">
    <property type="nucleotide sequence ID" value="NZ_ACYG01000027.1"/>
</dbReference>
<evidence type="ECO:0000313" key="2">
    <source>
        <dbReference type="EMBL" id="EEV17175.1"/>
    </source>
</evidence>
<dbReference type="Proteomes" id="UP000005709">
    <property type="component" value="Unassembled WGS sequence"/>
</dbReference>
<reference evidence="2 3" key="1">
    <citation type="submission" date="2009-07" db="EMBL/GenBank/DDBJ databases">
        <authorList>
            <person name="Madupu R."/>
            <person name="Sebastian Y."/>
            <person name="Durkin A.S."/>
            <person name="Torralba M."/>
            <person name="Methe B."/>
            <person name="Sutton G.G."/>
            <person name="Strausberg R.L."/>
            <person name="Nelson K.E."/>
        </authorList>
    </citation>
    <scope>NUCLEOTIDE SEQUENCE [LARGE SCALE GENOMIC DNA]</scope>
    <source>
        <strain evidence="2 3">RM3268</strain>
    </source>
</reference>
<keyword evidence="1" id="KW-1133">Transmembrane helix</keyword>
<comment type="caution">
    <text evidence="2">The sequence shown here is derived from an EMBL/GenBank/DDBJ whole genome shotgun (WGS) entry which is preliminary data.</text>
</comment>
<dbReference type="AlphaFoldDB" id="C8PJS0"/>
<organism evidence="2 3">
    <name type="scientific">Campylobacter gracilis RM3268</name>
    <dbReference type="NCBI Taxonomy" id="553220"/>
    <lineage>
        <taxon>Bacteria</taxon>
        <taxon>Pseudomonadati</taxon>
        <taxon>Campylobacterota</taxon>
        <taxon>Epsilonproteobacteria</taxon>
        <taxon>Campylobacterales</taxon>
        <taxon>Campylobacteraceae</taxon>
        <taxon>Campylobacter</taxon>
    </lineage>
</organism>
<evidence type="ECO:0000256" key="1">
    <source>
        <dbReference type="SAM" id="Phobius"/>
    </source>
</evidence>
<name>C8PJS0_9BACT</name>
<sequence length="44" mass="4983">MAFTYCVQFGVGDESYVRAGGAALIVFFIFALAFFELYFWGDEL</sequence>
<feature type="transmembrane region" description="Helical" evidence="1">
    <location>
        <begin position="20"/>
        <end position="40"/>
    </location>
</feature>
<keyword evidence="1" id="KW-0472">Membrane</keyword>
<keyword evidence="3" id="KW-1185">Reference proteome</keyword>